<keyword evidence="3" id="KW-1185">Reference proteome</keyword>
<feature type="region of interest" description="Disordered" evidence="1">
    <location>
        <begin position="191"/>
        <end position="260"/>
    </location>
</feature>
<evidence type="ECO:0000256" key="1">
    <source>
        <dbReference type="SAM" id="MobiDB-lite"/>
    </source>
</evidence>
<evidence type="ECO:0000313" key="3">
    <source>
        <dbReference type="Proteomes" id="UP000198937"/>
    </source>
</evidence>
<gene>
    <name evidence="2" type="ORF">GA0070617_4403</name>
</gene>
<dbReference type="Proteomes" id="UP000198937">
    <property type="component" value="Unassembled WGS sequence"/>
</dbReference>
<feature type="compositionally biased region" description="Low complexity" evidence="1">
    <location>
        <begin position="198"/>
        <end position="212"/>
    </location>
</feature>
<organism evidence="2 3">
    <name type="scientific">Micromonospora yangpuensis</name>
    <dbReference type="NCBI Taxonomy" id="683228"/>
    <lineage>
        <taxon>Bacteria</taxon>
        <taxon>Bacillati</taxon>
        <taxon>Actinomycetota</taxon>
        <taxon>Actinomycetes</taxon>
        <taxon>Micromonosporales</taxon>
        <taxon>Micromonosporaceae</taxon>
        <taxon>Micromonospora</taxon>
    </lineage>
</organism>
<dbReference type="EMBL" id="FMIA01000002">
    <property type="protein sequence ID" value="SCL60516.1"/>
    <property type="molecule type" value="Genomic_DNA"/>
</dbReference>
<protein>
    <submittedName>
        <fullName evidence="2">Uncharacterized protein</fullName>
    </submittedName>
</protein>
<dbReference type="STRING" id="683228.GA0070617_4403"/>
<name>A0A1C6V2J6_9ACTN</name>
<evidence type="ECO:0000313" key="2">
    <source>
        <dbReference type="EMBL" id="SCL60516.1"/>
    </source>
</evidence>
<dbReference type="RefSeq" id="WP_139135737.1">
    <property type="nucleotide sequence ID" value="NZ_BMMJ01000002.1"/>
</dbReference>
<dbReference type="AlphaFoldDB" id="A0A1C6V2J6"/>
<feature type="region of interest" description="Disordered" evidence="1">
    <location>
        <begin position="54"/>
        <end position="96"/>
    </location>
</feature>
<reference evidence="2 3" key="1">
    <citation type="submission" date="2016-06" db="EMBL/GenBank/DDBJ databases">
        <authorList>
            <person name="Kjaerup R.B."/>
            <person name="Dalgaard T.S."/>
            <person name="Juul-Madsen H.R."/>
        </authorList>
    </citation>
    <scope>NUCLEOTIDE SEQUENCE [LARGE SCALE GENOMIC DNA]</scope>
    <source>
        <strain evidence="2 3">DSM 45577</strain>
    </source>
</reference>
<accession>A0A1C6V2J6</accession>
<proteinExistence type="predicted"/>
<feature type="compositionally biased region" description="Polar residues" evidence="1">
    <location>
        <begin position="85"/>
        <end position="95"/>
    </location>
</feature>
<sequence>MAKRKTSEEWAEWAKTYRRLRTNGHIVVTAGKLQVKVDGLDAAEIRFAKNLRHYNNPEKRGSHGGPRDMPPLLRNELFQNGHLPDTSTALRSGQRTFHRSEDNALAMAEAKKRHGEAEPSARCTVDVDGIGTVNIGRRLKNIGRGQVKNPGDMELMKIIEYGWDSYAPPPSSHDAHTRYLALKANRPTPEQLQKLTSTEPAAQPTAAEVAAARLPSYPGHPYAEASSSTTPASPPWNPNAQYQQPWHPDQARGQQRGPRP</sequence>